<dbReference type="AlphaFoldDB" id="F0WK57"/>
<proteinExistence type="predicted"/>
<organism evidence="2">
    <name type="scientific">Albugo laibachii Nc14</name>
    <dbReference type="NCBI Taxonomy" id="890382"/>
    <lineage>
        <taxon>Eukaryota</taxon>
        <taxon>Sar</taxon>
        <taxon>Stramenopiles</taxon>
        <taxon>Oomycota</taxon>
        <taxon>Peronosporomycetes</taxon>
        <taxon>Albuginales</taxon>
        <taxon>Albuginaceae</taxon>
        <taxon>Albugo</taxon>
    </lineage>
</organism>
<feature type="domain" description="Reverse transcriptase" evidence="1">
    <location>
        <begin position="1"/>
        <end position="320"/>
    </location>
</feature>
<dbReference type="HOGENOM" id="CLU_738539_0_0_1"/>
<accession>F0WK57</accession>
<name>F0WK57_9STRA</name>
<sequence length="375" mass="42534">MTPLAYCHTVLADKSCWEQSNKSARKLAECHQAHCGPRKAQAHGADPQWRVIGNSRATVQIMMDFLSAQLHDTHLGDVDVGQYSMASPITGDIKQAYRSLKKKLPQMSITSLQNYQNIFFQWLLFFSPKLSIVMSRTPPPSRAKALIMGRRFQADIYIPGIHLRKALDTIDTHELLLVLGLNSEPQRSPAYKGALQRHDPAALPCSEILRNLCKQSWYPQGDDLSPLVLVVYLEVLLRDRCHHLRVAMRELNTIVIADDVDLIHHDPPRLEHILLVAEQVFRSWSLTINVCKTEKTTIARATSVAANLGAKFANWDHYLATPKTYSNENMTQQQHSEDFGNFGSILIFFRNHYASACTMSMCFLFCYTIVVQEVL</sequence>
<evidence type="ECO:0000259" key="1">
    <source>
        <dbReference type="PROSITE" id="PS50878"/>
    </source>
</evidence>
<gene>
    <name evidence="2" type="primary">AlNc14C130G6908</name>
    <name evidence="2" type="ORF">ALNC14_078020</name>
</gene>
<reference evidence="2" key="2">
    <citation type="submission" date="2011-02" db="EMBL/GenBank/DDBJ databases">
        <authorList>
            <person name="MacLean D."/>
        </authorList>
    </citation>
    <scope>NUCLEOTIDE SEQUENCE</scope>
</reference>
<protein>
    <submittedName>
        <fullName evidence="2">AlNc14C130G6908 protein</fullName>
    </submittedName>
</protein>
<dbReference type="InterPro" id="IPR000477">
    <property type="entry name" value="RT_dom"/>
</dbReference>
<evidence type="ECO:0000313" key="2">
    <source>
        <dbReference type="EMBL" id="CCA21659.1"/>
    </source>
</evidence>
<reference evidence="2" key="1">
    <citation type="journal article" date="2011" name="PLoS Biol.">
        <title>Gene gain and loss during evolution of obligate parasitism in the white rust pathogen of Arabidopsis thaliana.</title>
        <authorList>
            <person name="Kemen E."/>
            <person name="Gardiner A."/>
            <person name="Schultz-Larsen T."/>
            <person name="Kemen A.C."/>
            <person name="Balmuth A.L."/>
            <person name="Robert-Seilaniantz A."/>
            <person name="Bailey K."/>
            <person name="Holub E."/>
            <person name="Studholme D.J."/>
            <person name="Maclean D."/>
            <person name="Jones J.D."/>
        </authorList>
    </citation>
    <scope>NUCLEOTIDE SEQUENCE</scope>
</reference>
<dbReference type="EMBL" id="FR824175">
    <property type="protein sequence ID" value="CCA21659.1"/>
    <property type="molecule type" value="Genomic_DNA"/>
</dbReference>
<dbReference type="PROSITE" id="PS50878">
    <property type="entry name" value="RT_POL"/>
    <property type="match status" value="1"/>
</dbReference>